<dbReference type="AlphaFoldDB" id="A0A4Y2AWE2"/>
<evidence type="ECO:0000313" key="2">
    <source>
        <dbReference type="EMBL" id="GBL84180.1"/>
    </source>
</evidence>
<feature type="signal peptide" evidence="1">
    <location>
        <begin position="1"/>
        <end position="25"/>
    </location>
</feature>
<reference evidence="2 3" key="1">
    <citation type="journal article" date="2019" name="Sci. Rep.">
        <title>Orb-weaving spider Araneus ventricosus genome elucidates the spidroin gene catalogue.</title>
        <authorList>
            <person name="Kono N."/>
            <person name="Nakamura H."/>
            <person name="Ohtoshi R."/>
            <person name="Moran D.A.P."/>
            <person name="Shinohara A."/>
            <person name="Yoshida Y."/>
            <person name="Fujiwara M."/>
            <person name="Mori M."/>
            <person name="Tomita M."/>
            <person name="Arakawa K."/>
        </authorList>
    </citation>
    <scope>NUCLEOTIDE SEQUENCE [LARGE SCALE GENOMIC DNA]</scope>
</reference>
<protein>
    <submittedName>
        <fullName evidence="2">Uncharacterized protein</fullName>
    </submittedName>
</protein>
<dbReference type="Proteomes" id="UP000499080">
    <property type="component" value="Unassembled WGS sequence"/>
</dbReference>
<organism evidence="2 3">
    <name type="scientific">Araneus ventricosus</name>
    <name type="common">Orbweaver spider</name>
    <name type="synonym">Epeira ventricosa</name>
    <dbReference type="NCBI Taxonomy" id="182803"/>
    <lineage>
        <taxon>Eukaryota</taxon>
        <taxon>Metazoa</taxon>
        <taxon>Ecdysozoa</taxon>
        <taxon>Arthropoda</taxon>
        <taxon>Chelicerata</taxon>
        <taxon>Arachnida</taxon>
        <taxon>Araneae</taxon>
        <taxon>Araneomorphae</taxon>
        <taxon>Entelegynae</taxon>
        <taxon>Araneoidea</taxon>
        <taxon>Araneidae</taxon>
        <taxon>Araneus</taxon>
    </lineage>
</organism>
<evidence type="ECO:0000313" key="3">
    <source>
        <dbReference type="Proteomes" id="UP000499080"/>
    </source>
</evidence>
<sequence>MNHFVGNKAKLSSLLMRALFSAAAALYVFSNNGRGCNTFQRWLTCRCFDVESVELVDVVCGVGNKLSENSHFEWLELDGFKGF</sequence>
<feature type="chain" id="PRO_5021260367" evidence="1">
    <location>
        <begin position="26"/>
        <end position="83"/>
    </location>
</feature>
<proteinExistence type="predicted"/>
<keyword evidence="3" id="KW-1185">Reference proteome</keyword>
<keyword evidence="1" id="KW-0732">Signal</keyword>
<evidence type="ECO:0000256" key="1">
    <source>
        <dbReference type="SAM" id="SignalP"/>
    </source>
</evidence>
<gene>
    <name evidence="2" type="ORF">AVEN_118584_1</name>
</gene>
<accession>A0A4Y2AWE2</accession>
<name>A0A4Y2AWE2_ARAVE</name>
<comment type="caution">
    <text evidence="2">The sequence shown here is derived from an EMBL/GenBank/DDBJ whole genome shotgun (WGS) entry which is preliminary data.</text>
</comment>
<dbReference type="EMBL" id="BGPR01000036">
    <property type="protein sequence ID" value="GBL84180.1"/>
    <property type="molecule type" value="Genomic_DNA"/>
</dbReference>